<dbReference type="EMBL" id="CP012898">
    <property type="protein sequence ID" value="ALJ04121.1"/>
    <property type="molecule type" value="Genomic_DNA"/>
</dbReference>
<evidence type="ECO:0000313" key="1">
    <source>
        <dbReference type="EMBL" id="ALJ04121.1"/>
    </source>
</evidence>
<organism evidence="1 2">
    <name type="scientific">Pseudalgibacter alginicilyticus</name>
    <dbReference type="NCBI Taxonomy" id="1736674"/>
    <lineage>
        <taxon>Bacteria</taxon>
        <taxon>Pseudomonadati</taxon>
        <taxon>Bacteroidota</taxon>
        <taxon>Flavobacteriia</taxon>
        <taxon>Flavobacteriales</taxon>
        <taxon>Flavobacteriaceae</taxon>
        <taxon>Pseudalgibacter</taxon>
    </lineage>
</organism>
<dbReference type="KEGG" id="ahz:APS56_02675"/>
<protein>
    <submittedName>
        <fullName evidence="1">Uncharacterized protein</fullName>
    </submittedName>
</protein>
<dbReference type="Proteomes" id="UP000057981">
    <property type="component" value="Chromosome"/>
</dbReference>
<dbReference type="STRING" id="1736674.APS56_02675"/>
<proteinExistence type="predicted"/>
<reference evidence="1 2" key="1">
    <citation type="submission" date="2015-10" db="EMBL/GenBank/DDBJ databases">
        <authorList>
            <person name="Gilbert D.G."/>
        </authorList>
    </citation>
    <scope>NUCLEOTIDE SEQUENCE [LARGE SCALE GENOMIC DNA]</scope>
    <source>
        <strain evidence="2">HZ-22</strain>
    </source>
</reference>
<accession>A0A0P0CDL0</accession>
<sequence length="77" mass="9024">MKHIAIYCSNTIDKKQLIQQIEKNFLSPFICKLTELQGEVYSSITIDKFINEAYKHDKIFITSYLAIININIEQKNL</sequence>
<keyword evidence="2" id="KW-1185">Reference proteome</keyword>
<dbReference type="AlphaFoldDB" id="A0A0P0CDL0"/>
<gene>
    <name evidence="1" type="ORF">APS56_02675</name>
</gene>
<name>A0A0P0CDL0_9FLAO</name>
<evidence type="ECO:0000313" key="2">
    <source>
        <dbReference type="Proteomes" id="UP000057981"/>
    </source>
</evidence>